<evidence type="ECO:0008006" key="2">
    <source>
        <dbReference type="Google" id="ProtNLM"/>
    </source>
</evidence>
<gene>
    <name evidence="1" type="ORF">Q604_UNBC09799G0003</name>
</gene>
<accession>W1Y038</accession>
<proteinExistence type="predicted"/>
<name>W1Y038_9ZZZZ</name>
<reference evidence="1" key="1">
    <citation type="submission" date="2013-12" db="EMBL/GenBank/DDBJ databases">
        <title>A Varibaculum cambriense genome reconstructed from a premature infant gut community with otherwise low bacterial novelty that shifts toward anaerobic metabolism during the third week of life.</title>
        <authorList>
            <person name="Brown C.T."/>
            <person name="Sharon I."/>
            <person name="Thomas B.C."/>
            <person name="Castelle C.J."/>
            <person name="Morowitz M.J."/>
            <person name="Banfield J.F."/>
        </authorList>
    </citation>
    <scope>NUCLEOTIDE SEQUENCE</scope>
</reference>
<organism evidence="1">
    <name type="scientific">human gut metagenome</name>
    <dbReference type="NCBI Taxonomy" id="408170"/>
    <lineage>
        <taxon>unclassified sequences</taxon>
        <taxon>metagenomes</taxon>
        <taxon>organismal metagenomes</taxon>
    </lineage>
</organism>
<comment type="caution">
    <text evidence="1">The sequence shown here is derived from an EMBL/GenBank/DDBJ whole genome shotgun (WGS) entry which is preliminary data.</text>
</comment>
<dbReference type="SUPFAM" id="SSF53448">
    <property type="entry name" value="Nucleotide-diphospho-sugar transferases"/>
    <property type="match status" value="1"/>
</dbReference>
<dbReference type="EMBL" id="AZMM01009799">
    <property type="protein sequence ID" value="ETJ35882.1"/>
    <property type="molecule type" value="Genomic_DNA"/>
</dbReference>
<dbReference type="InterPro" id="IPR029044">
    <property type="entry name" value="Nucleotide-diphossugar_trans"/>
</dbReference>
<dbReference type="AlphaFoldDB" id="W1Y038"/>
<sequence length="292" mass="34494">MNYNKYQKYKDIIFLAKCKIANKILINYYKSTMNNCKNMIKNSNNKVIISLTTIPSRIDTVWITIESLLRQSYKPDRIILWLGKELFQNIALPKELLLQKKRGLEIYYCKDLICHTKYYYTLKENPESNIITVDDDIIYYKNMIKELIDVGKRYPKNIVCHRAHEILLDSNYNIKKYKEWNWEGKKVQGPSNRLLQTGVSGVLYPPHSLNNEVLNKDKFMRLCPKADDVWLKVMAIINGTKIVKVRKKSMHYPIIYNTQKIALSIKNIEENGNDIQIKNLFEEYNINSKLLI</sequence>
<evidence type="ECO:0000313" key="1">
    <source>
        <dbReference type="EMBL" id="ETJ35882.1"/>
    </source>
</evidence>
<protein>
    <recommendedName>
        <fullName evidence="2">Glycosyltransferase</fullName>
    </recommendedName>
</protein>